<organism evidence="1 2">
    <name type="scientific">Vibrio bivalvicida</name>
    <dbReference type="NCBI Taxonomy" id="1276888"/>
    <lineage>
        <taxon>Bacteria</taxon>
        <taxon>Pseudomonadati</taxon>
        <taxon>Pseudomonadota</taxon>
        <taxon>Gammaproteobacteria</taxon>
        <taxon>Vibrionales</taxon>
        <taxon>Vibrionaceae</taxon>
        <taxon>Vibrio</taxon>
        <taxon>Vibrio oreintalis group</taxon>
    </lineage>
</organism>
<dbReference type="RefSeq" id="WP_371720469.1">
    <property type="nucleotide sequence ID" value="NZ_JBGOOF010000060.1"/>
</dbReference>
<dbReference type="EMBL" id="JBGOOS010000021">
    <property type="protein sequence ID" value="MEZ8210000.1"/>
    <property type="molecule type" value="Genomic_DNA"/>
</dbReference>
<evidence type="ECO:0000313" key="2">
    <source>
        <dbReference type="Proteomes" id="UP001569151"/>
    </source>
</evidence>
<protein>
    <submittedName>
        <fullName evidence="1">Uncharacterized protein</fullName>
    </submittedName>
</protein>
<comment type="caution">
    <text evidence="1">The sequence shown here is derived from an EMBL/GenBank/DDBJ whole genome shotgun (WGS) entry which is preliminary data.</text>
</comment>
<keyword evidence="2" id="KW-1185">Reference proteome</keyword>
<gene>
    <name evidence="1" type="ORF">ACED39_14580</name>
</gene>
<reference evidence="1 2" key="1">
    <citation type="submission" date="2024-06" db="EMBL/GenBank/DDBJ databases">
        <authorList>
            <person name="Steensen K."/>
            <person name="Seneca J."/>
            <person name="Bartlau N."/>
            <person name="Yu A.X."/>
            <person name="Polz M.F."/>
        </authorList>
    </citation>
    <scope>NUCLEOTIDE SEQUENCE [LARGE SCALE GENOMIC DNA]</scope>
    <source>
        <strain evidence="1 2">1F146</strain>
    </source>
</reference>
<name>A0ABV4MK95_9VIBR</name>
<evidence type="ECO:0000313" key="1">
    <source>
        <dbReference type="EMBL" id="MEZ8210000.1"/>
    </source>
</evidence>
<proteinExistence type="predicted"/>
<dbReference type="Proteomes" id="UP001569151">
    <property type="component" value="Unassembled WGS sequence"/>
</dbReference>
<sequence>MSDVQTYDRPLYLLGATYQRSRDTDRNVVFSDWNQKSDLTGESKLKNVRPIPFTPIFVDALAQDSVTLPRFWGSDQYGRLCNLSYLSEAIEGESQVLLRHNSPISTIDINQSYEMLFPPTNLIGQLAQSSSSITEIKESVKSLYTKMNPALNKPRLFKPSKISVKQLAKPYTHEHGQSLTQEEENYNQWYADILSSGVEFIEGFVVPSANTISIVFSSDIYIGAEVSLVKYRSTLGNQQETSEIVLERGIVRQPTFDDENRGSQAYKNTLPSVTIN</sequence>
<accession>A0ABV4MK95</accession>